<evidence type="ECO:0000259" key="1">
    <source>
        <dbReference type="PROSITE" id="PS51707"/>
    </source>
</evidence>
<dbReference type="SUPFAM" id="SSF55154">
    <property type="entry name" value="CYTH-like phosphatases"/>
    <property type="match status" value="1"/>
</dbReference>
<dbReference type="EC" id="4.6.1.1" evidence="3"/>
<dbReference type="InterPro" id="IPR007899">
    <property type="entry name" value="CHAD_dom"/>
</dbReference>
<feature type="domain" description="CYTH" evidence="1">
    <location>
        <begin position="2"/>
        <end position="202"/>
    </location>
</feature>
<dbReference type="InterPro" id="IPR023577">
    <property type="entry name" value="CYTH_domain"/>
</dbReference>
<dbReference type="GO" id="GO:0050355">
    <property type="term" value="F:inorganic triphosphate phosphatase activity"/>
    <property type="evidence" value="ECO:0007669"/>
    <property type="project" value="InterPro"/>
</dbReference>
<keyword evidence="4" id="KW-1185">Reference proteome</keyword>
<proteinExistence type="predicted"/>
<gene>
    <name evidence="3" type="ORF">GGR36_001739</name>
</gene>
<reference evidence="3 4" key="1">
    <citation type="submission" date="2020-08" db="EMBL/GenBank/DDBJ databases">
        <title>Genomic Encyclopedia of Type Strains, Phase IV (KMG-IV): sequencing the most valuable type-strain genomes for metagenomic binning, comparative biology and taxonomic classification.</title>
        <authorList>
            <person name="Goeker M."/>
        </authorList>
    </citation>
    <scope>NUCLEOTIDE SEQUENCE [LARGE SCALE GENOMIC DNA]</scope>
    <source>
        <strain evidence="3 4">DSM 106739</strain>
    </source>
</reference>
<dbReference type="CDD" id="cd07756">
    <property type="entry name" value="CYTH-like_Pase_CHAD"/>
    <property type="match status" value="1"/>
</dbReference>
<dbReference type="EMBL" id="JACIET010000001">
    <property type="protein sequence ID" value="MBB4012431.1"/>
    <property type="molecule type" value="Genomic_DNA"/>
</dbReference>
<keyword evidence="3" id="KW-0456">Lyase</keyword>
<evidence type="ECO:0000313" key="3">
    <source>
        <dbReference type="EMBL" id="MBB4012431.1"/>
    </source>
</evidence>
<dbReference type="SMART" id="SM01118">
    <property type="entry name" value="CYTH"/>
    <property type="match status" value="1"/>
</dbReference>
<dbReference type="Gene3D" id="1.40.20.10">
    <property type="entry name" value="CHAD domain"/>
    <property type="match status" value="1"/>
</dbReference>
<sequence length="503" mass="55480">MSQEIELKLALPREALPELLAHPLIANAPGVGGDHVLLNTYFDTPGLELRSRRIAVRLRKEGERWLQTVKCAAASLGGLASRPEWEQPYPGDRFDFSQIDVPQVRDELEGFRSRLAPVFTTTFQRVTRRLEPAPGIVILAMIDDGTIEAGGRTMPLCELELELVSGDPGELYALATQLAADVPLCPEDASKAQRGYELYQNLKPAPRRARALVLDAELDAVDAFRQIAYETLAMWQANEALAARLDDPEFIHQARVALRRMRTLFALFRRALPKSMVKEWRPRLAELASGLGGARNADVVLQDLLLPITRDGRAGEDIHRLIAAVEARRNAERESLRSGKAWAGRGRAQLDLAAALHALDTTSGVPLHTLAHDAMQRVRRDARDCLSAAEAGDVAQLHRLRIVLKRLRYGLDFFSSLWLQDRVYAYSRALADLQECLGAINDAAMANVLLADVAAGDPGLAAARAFAAGWHAPRIALLRARALVDAEALLSSRAPWKQKGKRE</sequence>
<dbReference type="PROSITE" id="PS51707">
    <property type="entry name" value="CYTH"/>
    <property type="match status" value="1"/>
</dbReference>
<dbReference type="PROSITE" id="PS51708">
    <property type="entry name" value="CHAD"/>
    <property type="match status" value="1"/>
</dbReference>
<dbReference type="SMART" id="SM00880">
    <property type="entry name" value="CHAD"/>
    <property type="match status" value="1"/>
</dbReference>
<dbReference type="Pfam" id="PF05235">
    <property type="entry name" value="CHAD"/>
    <property type="match status" value="1"/>
</dbReference>
<dbReference type="GO" id="GO:0046872">
    <property type="term" value="F:metal ion binding"/>
    <property type="evidence" value="ECO:0007669"/>
    <property type="project" value="TreeGrafter"/>
</dbReference>
<accession>A0A840BFW8</accession>
<dbReference type="InterPro" id="IPR039013">
    <property type="entry name" value="YgiF"/>
</dbReference>
<dbReference type="InterPro" id="IPR033469">
    <property type="entry name" value="CYTH-like_dom_sf"/>
</dbReference>
<dbReference type="PANTHER" id="PTHR39569:SF1">
    <property type="entry name" value="INORGANIC TRIPHOSPHATASE"/>
    <property type="match status" value="1"/>
</dbReference>
<name>A0A840BFW8_9RHOO</name>
<dbReference type="Gene3D" id="2.40.320.10">
    <property type="entry name" value="Hypothetical Protein Pfu-838710-001"/>
    <property type="match status" value="1"/>
</dbReference>
<dbReference type="AlphaFoldDB" id="A0A840BFW8"/>
<feature type="domain" description="CHAD" evidence="2">
    <location>
        <begin position="217"/>
        <end position="495"/>
    </location>
</feature>
<dbReference type="Proteomes" id="UP000561045">
    <property type="component" value="Unassembled WGS sequence"/>
</dbReference>
<dbReference type="RefSeq" id="WP_183634235.1">
    <property type="nucleotide sequence ID" value="NZ_BAABLE010000011.1"/>
</dbReference>
<dbReference type="PANTHER" id="PTHR39569">
    <property type="entry name" value="INORGANIC TRIPHOSPHATASE"/>
    <property type="match status" value="1"/>
</dbReference>
<dbReference type="InterPro" id="IPR038186">
    <property type="entry name" value="CHAD_dom_sf"/>
</dbReference>
<evidence type="ECO:0000259" key="2">
    <source>
        <dbReference type="PROSITE" id="PS51708"/>
    </source>
</evidence>
<organism evidence="3 4">
    <name type="scientific">Niveibacterium umoris</name>
    <dbReference type="NCBI Taxonomy" id="1193620"/>
    <lineage>
        <taxon>Bacteria</taxon>
        <taxon>Pseudomonadati</taxon>
        <taxon>Pseudomonadota</taxon>
        <taxon>Betaproteobacteria</taxon>
        <taxon>Rhodocyclales</taxon>
        <taxon>Rhodocyclaceae</taxon>
        <taxon>Niveibacterium</taxon>
    </lineage>
</organism>
<evidence type="ECO:0000313" key="4">
    <source>
        <dbReference type="Proteomes" id="UP000561045"/>
    </source>
</evidence>
<dbReference type="GO" id="GO:0004016">
    <property type="term" value="F:adenylate cyclase activity"/>
    <property type="evidence" value="ECO:0007669"/>
    <property type="project" value="UniProtKB-EC"/>
</dbReference>
<dbReference type="Pfam" id="PF01928">
    <property type="entry name" value="CYTH"/>
    <property type="match status" value="1"/>
</dbReference>
<comment type="caution">
    <text evidence="3">The sequence shown here is derived from an EMBL/GenBank/DDBJ whole genome shotgun (WGS) entry which is preliminary data.</text>
</comment>
<protein>
    <submittedName>
        <fullName evidence="3">Adenylate cyclase</fullName>
        <ecNumber evidence="3">4.6.1.1</ecNumber>
    </submittedName>
</protein>